<sequence length="163" mass="18682">MVQTVFLGNLRPNMVMLSYPEIWRRKNLTEIPSTFVSIINDCIVANEGIVIIKGLDEWPGEYQRQSGTRSTLEMELKPLDTTTTSTNSNSHDALFMRFGETTDFGVGPYSIGDFARFENEGHNQFTPLSSVVRHVCYPWRMCELKQLQQRCEWRRRDGAGVNG</sequence>
<dbReference type="STRING" id="29655.A0A0K9P0M8"/>
<dbReference type="EMBL" id="LFYR01001430">
    <property type="protein sequence ID" value="KMZ61787.1"/>
    <property type="molecule type" value="Genomic_DNA"/>
</dbReference>
<dbReference type="Proteomes" id="UP000036987">
    <property type="component" value="Unassembled WGS sequence"/>
</dbReference>
<evidence type="ECO:0000313" key="1">
    <source>
        <dbReference type="EMBL" id="KMZ61787.1"/>
    </source>
</evidence>
<reference evidence="2" key="1">
    <citation type="journal article" date="2016" name="Nature">
        <title>The genome of the seagrass Zostera marina reveals angiosperm adaptation to the sea.</title>
        <authorList>
            <person name="Olsen J.L."/>
            <person name="Rouze P."/>
            <person name="Verhelst B."/>
            <person name="Lin Y.-C."/>
            <person name="Bayer T."/>
            <person name="Collen J."/>
            <person name="Dattolo E."/>
            <person name="De Paoli E."/>
            <person name="Dittami S."/>
            <person name="Maumus F."/>
            <person name="Michel G."/>
            <person name="Kersting A."/>
            <person name="Lauritano C."/>
            <person name="Lohaus R."/>
            <person name="Toepel M."/>
            <person name="Tonon T."/>
            <person name="Vanneste K."/>
            <person name="Amirebrahimi M."/>
            <person name="Brakel J."/>
            <person name="Bostroem C."/>
            <person name="Chovatia M."/>
            <person name="Grimwood J."/>
            <person name="Jenkins J.W."/>
            <person name="Jueterbock A."/>
            <person name="Mraz A."/>
            <person name="Stam W.T."/>
            <person name="Tice H."/>
            <person name="Bornberg-Bauer E."/>
            <person name="Green P.J."/>
            <person name="Pearson G.A."/>
            <person name="Procaccini G."/>
            <person name="Duarte C.M."/>
            <person name="Schmutz J."/>
            <person name="Reusch T.B.H."/>
            <person name="Van de Peer Y."/>
        </authorList>
    </citation>
    <scope>NUCLEOTIDE SEQUENCE [LARGE SCALE GENOMIC DNA]</scope>
    <source>
        <strain evidence="2">cv. Finnish</strain>
    </source>
</reference>
<dbReference type="OrthoDB" id="2020542at2759"/>
<protein>
    <submittedName>
        <fullName evidence="1">Uncharacterized protein</fullName>
    </submittedName>
</protein>
<proteinExistence type="predicted"/>
<comment type="caution">
    <text evidence="1">The sequence shown here is derived from an EMBL/GenBank/DDBJ whole genome shotgun (WGS) entry which is preliminary data.</text>
</comment>
<organism evidence="1 2">
    <name type="scientific">Zostera marina</name>
    <name type="common">Eelgrass</name>
    <dbReference type="NCBI Taxonomy" id="29655"/>
    <lineage>
        <taxon>Eukaryota</taxon>
        <taxon>Viridiplantae</taxon>
        <taxon>Streptophyta</taxon>
        <taxon>Embryophyta</taxon>
        <taxon>Tracheophyta</taxon>
        <taxon>Spermatophyta</taxon>
        <taxon>Magnoliopsida</taxon>
        <taxon>Liliopsida</taxon>
        <taxon>Zosteraceae</taxon>
        <taxon>Zostera</taxon>
    </lineage>
</organism>
<evidence type="ECO:0000313" key="2">
    <source>
        <dbReference type="Proteomes" id="UP000036987"/>
    </source>
</evidence>
<dbReference type="AlphaFoldDB" id="A0A0K9P0M8"/>
<accession>A0A0K9P0M8</accession>
<name>A0A0K9P0M8_ZOSMR</name>
<keyword evidence="2" id="KW-1185">Reference proteome</keyword>
<gene>
    <name evidence="1" type="ORF">ZOSMA_4G00760</name>
</gene>